<name>A0A7Y0Q6X3_9GAMM</name>
<dbReference type="AlphaFoldDB" id="A0A7Y0Q6X3"/>
<dbReference type="InterPro" id="IPR000801">
    <property type="entry name" value="Esterase-like"/>
</dbReference>
<dbReference type="SUPFAM" id="SSF53474">
    <property type="entry name" value="alpha/beta-Hydrolases"/>
    <property type="match status" value="1"/>
</dbReference>
<keyword evidence="3" id="KW-1185">Reference proteome</keyword>
<accession>A0A7Y0Q6X3</accession>
<feature type="signal peptide" evidence="1">
    <location>
        <begin position="1"/>
        <end position="18"/>
    </location>
</feature>
<dbReference type="PANTHER" id="PTHR48098">
    <property type="entry name" value="ENTEROCHELIN ESTERASE-RELATED"/>
    <property type="match status" value="1"/>
</dbReference>
<dbReference type="EMBL" id="JABBXH010000001">
    <property type="protein sequence ID" value="NMP30440.1"/>
    <property type="molecule type" value="Genomic_DNA"/>
</dbReference>
<organism evidence="2 3">
    <name type="scientific">Thalassotalea algicola</name>
    <dbReference type="NCBI Taxonomy" id="2716224"/>
    <lineage>
        <taxon>Bacteria</taxon>
        <taxon>Pseudomonadati</taxon>
        <taxon>Pseudomonadota</taxon>
        <taxon>Gammaproteobacteria</taxon>
        <taxon>Alteromonadales</taxon>
        <taxon>Colwelliaceae</taxon>
        <taxon>Thalassotalea</taxon>
    </lineage>
</organism>
<dbReference type="PANTHER" id="PTHR48098:SF6">
    <property type="entry name" value="FERRI-BACILLIBACTIN ESTERASE BESA"/>
    <property type="match status" value="1"/>
</dbReference>
<evidence type="ECO:0000313" key="3">
    <source>
        <dbReference type="Proteomes" id="UP000568664"/>
    </source>
</evidence>
<dbReference type="InterPro" id="IPR029058">
    <property type="entry name" value="AB_hydrolase_fold"/>
</dbReference>
<keyword evidence="1" id="KW-0732">Signal</keyword>
<keyword evidence="2" id="KW-0378">Hydrolase</keyword>
<comment type="caution">
    <text evidence="2">The sequence shown here is derived from an EMBL/GenBank/DDBJ whole genome shotgun (WGS) entry which is preliminary data.</text>
</comment>
<gene>
    <name evidence="2" type="ORF">HII17_02595</name>
</gene>
<dbReference type="RefSeq" id="WP_169073747.1">
    <property type="nucleotide sequence ID" value="NZ_JABBXH010000001.1"/>
</dbReference>
<evidence type="ECO:0000313" key="2">
    <source>
        <dbReference type="EMBL" id="NMP30440.1"/>
    </source>
</evidence>
<sequence>MRLLLFVLFFVLANDGHAISVQSGTLATIEQFPSKFVSKRNIHIWLPEDYNESNNYAVLYMHDGQMLFDASTTWNKQEWGVDETAARLNNTSNIRPFIVVGIDNGGPDRHRDYYPQKPFNLLSIADQKRFYQIPRDESQLLFNGAVNSDNYLKFLVQELKPYIDENYAVDTSKNSTFIMGSSMGGLISLYAINEYPDVFGGAACISTHWLGVMPHEGNPAPNTFYQYLTNSLTKLSDHKIYFDYGNKTLDEHYPPLQKHVDLIMKSKGFTKENWQTLFFDGHAHTEEAWQSRLEKPISFLMKKK</sequence>
<reference evidence="2 3" key="1">
    <citation type="submission" date="2020-04" db="EMBL/GenBank/DDBJ databases">
        <title>Thalassotalea sp. M1531, isolated from the surface of marine red alga.</title>
        <authorList>
            <person name="Pang L."/>
            <person name="Lu D.-C."/>
        </authorList>
    </citation>
    <scope>NUCLEOTIDE SEQUENCE [LARGE SCALE GENOMIC DNA]</scope>
    <source>
        <strain evidence="2 3">M1531</strain>
    </source>
</reference>
<evidence type="ECO:0000256" key="1">
    <source>
        <dbReference type="SAM" id="SignalP"/>
    </source>
</evidence>
<dbReference type="GO" id="GO:0016787">
    <property type="term" value="F:hydrolase activity"/>
    <property type="evidence" value="ECO:0007669"/>
    <property type="project" value="UniProtKB-KW"/>
</dbReference>
<dbReference type="Pfam" id="PF00756">
    <property type="entry name" value="Esterase"/>
    <property type="match status" value="1"/>
</dbReference>
<dbReference type="Proteomes" id="UP000568664">
    <property type="component" value="Unassembled WGS sequence"/>
</dbReference>
<dbReference type="InterPro" id="IPR050583">
    <property type="entry name" value="Mycobacterial_A85_antigen"/>
</dbReference>
<feature type="chain" id="PRO_5031508001" evidence="1">
    <location>
        <begin position="19"/>
        <end position="304"/>
    </location>
</feature>
<dbReference type="Gene3D" id="3.40.50.1820">
    <property type="entry name" value="alpha/beta hydrolase"/>
    <property type="match status" value="1"/>
</dbReference>
<proteinExistence type="predicted"/>
<protein>
    <submittedName>
        <fullName evidence="2">Alpha/beta hydrolase</fullName>
    </submittedName>
</protein>